<evidence type="ECO:0000313" key="3">
    <source>
        <dbReference type="Proteomes" id="UP001164705"/>
    </source>
</evidence>
<dbReference type="EMBL" id="CP113088">
    <property type="protein sequence ID" value="WAC03164.1"/>
    <property type="molecule type" value="Genomic_DNA"/>
</dbReference>
<sequence length="133" mass="15618">MLAKPAAFIGFKSKIGLFSPFKFKKNIMTRLISGVLILGFISVTSAQKKQEYPIAPKDSIEDTYFGETIKDPYQWMENPEDPRLLDWLDKQEKLTRRQKKKYVKSWKLRSRLQPCTVELERKNLSCTMKEQIV</sequence>
<accession>A0A9E8MZL0</accession>
<dbReference type="Proteomes" id="UP001164705">
    <property type="component" value="Chromosome"/>
</dbReference>
<evidence type="ECO:0000259" key="1">
    <source>
        <dbReference type="Pfam" id="PF02897"/>
    </source>
</evidence>
<proteinExistence type="predicted"/>
<evidence type="ECO:0000313" key="2">
    <source>
        <dbReference type="EMBL" id="WAC03164.1"/>
    </source>
</evidence>
<dbReference type="InterPro" id="IPR023302">
    <property type="entry name" value="Pept_S9A_N"/>
</dbReference>
<gene>
    <name evidence="2" type="ORF">N7U66_06055</name>
</gene>
<dbReference type="KEGG" id="lnu:N7U66_06055"/>
<organism evidence="2 3">
    <name type="scientific">Lacinutrix neustonica</name>
    <dbReference type="NCBI Taxonomy" id="2980107"/>
    <lineage>
        <taxon>Bacteria</taxon>
        <taxon>Pseudomonadati</taxon>
        <taxon>Bacteroidota</taxon>
        <taxon>Flavobacteriia</taxon>
        <taxon>Flavobacteriales</taxon>
        <taxon>Flavobacteriaceae</taxon>
        <taxon>Lacinutrix</taxon>
    </lineage>
</organism>
<keyword evidence="3" id="KW-1185">Reference proteome</keyword>
<dbReference type="SUPFAM" id="SSF50993">
    <property type="entry name" value="Peptidase/esterase 'gauge' domain"/>
    <property type="match status" value="1"/>
</dbReference>
<dbReference type="Pfam" id="PF02897">
    <property type="entry name" value="Peptidase_S9_N"/>
    <property type="match status" value="1"/>
</dbReference>
<reference evidence="2" key="1">
    <citation type="submission" date="2022-11" db="EMBL/GenBank/DDBJ databases">
        <title>Lacinutrix neustonica HL-RS19T sp. nov., isolated from the surface microlayer sample of brackish Lake Shihwa.</title>
        <authorList>
            <person name="Choi J.Y."/>
            <person name="Hwang C.Y."/>
        </authorList>
    </citation>
    <scope>NUCLEOTIDE SEQUENCE</scope>
    <source>
        <strain evidence="2">HL-RS19</strain>
    </source>
</reference>
<protein>
    <recommendedName>
        <fullName evidence="1">Peptidase S9A N-terminal domain-containing protein</fullName>
    </recommendedName>
</protein>
<dbReference type="InterPro" id="IPR029058">
    <property type="entry name" value="AB_hydrolase_fold"/>
</dbReference>
<dbReference type="AlphaFoldDB" id="A0A9E8MZL0"/>
<feature type="domain" description="Peptidase S9A N-terminal" evidence="1">
    <location>
        <begin position="54"/>
        <end position="101"/>
    </location>
</feature>
<dbReference type="RefSeq" id="WP_267677738.1">
    <property type="nucleotide sequence ID" value="NZ_CP113088.1"/>
</dbReference>
<dbReference type="Gene3D" id="3.40.50.1820">
    <property type="entry name" value="alpha/beta hydrolase"/>
    <property type="match status" value="1"/>
</dbReference>
<name>A0A9E8MZL0_9FLAO</name>
<dbReference type="GO" id="GO:0004252">
    <property type="term" value="F:serine-type endopeptidase activity"/>
    <property type="evidence" value="ECO:0007669"/>
    <property type="project" value="InterPro"/>
</dbReference>